<comment type="caution">
    <text evidence="1">The sequence shown here is derived from an EMBL/GenBank/DDBJ whole genome shotgun (WGS) entry which is preliminary data.</text>
</comment>
<accession>A0ACB8R9Q8</accession>
<reference evidence="1" key="2">
    <citation type="journal article" date="2022" name="New Phytol.">
        <title>Evolutionary transition to the ectomycorrhizal habit in the genomes of a hyperdiverse lineage of mushroom-forming fungi.</title>
        <authorList>
            <person name="Looney B."/>
            <person name="Miyauchi S."/>
            <person name="Morin E."/>
            <person name="Drula E."/>
            <person name="Courty P.E."/>
            <person name="Kohler A."/>
            <person name="Kuo A."/>
            <person name="LaButti K."/>
            <person name="Pangilinan J."/>
            <person name="Lipzen A."/>
            <person name="Riley R."/>
            <person name="Andreopoulos W."/>
            <person name="He G."/>
            <person name="Johnson J."/>
            <person name="Nolan M."/>
            <person name="Tritt A."/>
            <person name="Barry K.W."/>
            <person name="Grigoriev I.V."/>
            <person name="Nagy L.G."/>
            <person name="Hibbett D."/>
            <person name="Henrissat B."/>
            <person name="Matheny P.B."/>
            <person name="Labbe J."/>
            <person name="Martin F.M."/>
        </authorList>
    </citation>
    <scope>NUCLEOTIDE SEQUENCE</scope>
    <source>
        <strain evidence="1">FP105234-sp</strain>
    </source>
</reference>
<evidence type="ECO:0000313" key="1">
    <source>
        <dbReference type="EMBL" id="KAI0040870.1"/>
    </source>
</evidence>
<reference evidence="1" key="1">
    <citation type="submission" date="2021-02" db="EMBL/GenBank/DDBJ databases">
        <authorList>
            <consortium name="DOE Joint Genome Institute"/>
            <person name="Ahrendt S."/>
            <person name="Looney B.P."/>
            <person name="Miyauchi S."/>
            <person name="Morin E."/>
            <person name="Drula E."/>
            <person name="Courty P.E."/>
            <person name="Chicoki N."/>
            <person name="Fauchery L."/>
            <person name="Kohler A."/>
            <person name="Kuo A."/>
            <person name="Labutti K."/>
            <person name="Pangilinan J."/>
            <person name="Lipzen A."/>
            <person name="Riley R."/>
            <person name="Andreopoulos W."/>
            <person name="He G."/>
            <person name="Johnson J."/>
            <person name="Barry K.W."/>
            <person name="Grigoriev I.V."/>
            <person name="Nagy L."/>
            <person name="Hibbett D."/>
            <person name="Henrissat B."/>
            <person name="Matheny P.B."/>
            <person name="Labbe J."/>
            <person name="Martin F."/>
        </authorList>
    </citation>
    <scope>NUCLEOTIDE SEQUENCE</scope>
    <source>
        <strain evidence="1">FP105234-sp</strain>
    </source>
</reference>
<dbReference type="Proteomes" id="UP000814033">
    <property type="component" value="Unassembled WGS sequence"/>
</dbReference>
<name>A0ACB8R9Q8_9AGAM</name>
<gene>
    <name evidence="1" type="ORF">FA95DRAFT_808849</name>
</gene>
<evidence type="ECO:0000313" key="2">
    <source>
        <dbReference type="Proteomes" id="UP000814033"/>
    </source>
</evidence>
<proteinExistence type="predicted"/>
<protein>
    <submittedName>
        <fullName evidence="1">Uncharacterized protein</fullName>
    </submittedName>
</protein>
<sequence>MDSAPTVTAWEFWPQKHDGTLPLQPILTRPPVNHPRTYTAGTPRSALASASASASTPRLNHTPSISFPPHSAPFHCTAHSHSFPPRIRCAITYARREPRGTLPLPIPVGPLAYPAVPLSPGWGPRRRPVHKRRVRRRAARTPLPPPPLPRPLLCSRSRGRARRGRVHLLTSALPRAGRMAWPGCRAGRPSGSGIASSSPPHAHDLLGALCCHSRAQQGLRHVARTETRARSPLDECPRAPMTASPATLRVIAPPSPHTQPHYVLSPAESAPTRAASPCASPLHSPASGRPPPAALLRRFSMVLASLVGQLPLLRVLPLRACPSNLI</sequence>
<organism evidence="1 2">
    <name type="scientific">Auriscalpium vulgare</name>
    <dbReference type="NCBI Taxonomy" id="40419"/>
    <lineage>
        <taxon>Eukaryota</taxon>
        <taxon>Fungi</taxon>
        <taxon>Dikarya</taxon>
        <taxon>Basidiomycota</taxon>
        <taxon>Agaricomycotina</taxon>
        <taxon>Agaricomycetes</taxon>
        <taxon>Russulales</taxon>
        <taxon>Auriscalpiaceae</taxon>
        <taxon>Auriscalpium</taxon>
    </lineage>
</organism>
<keyword evidence="2" id="KW-1185">Reference proteome</keyword>
<dbReference type="EMBL" id="MU276161">
    <property type="protein sequence ID" value="KAI0040870.1"/>
    <property type="molecule type" value="Genomic_DNA"/>
</dbReference>